<organism evidence="5 6">
    <name type="scientific">Microbacterium esteraromaticum</name>
    <dbReference type="NCBI Taxonomy" id="57043"/>
    <lineage>
        <taxon>Bacteria</taxon>
        <taxon>Bacillati</taxon>
        <taxon>Actinomycetota</taxon>
        <taxon>Actinomycetes</taxon>
        <taxon>Micrococcales</taxon>
        <taxon>Microbacteriaceae</taxon>
        <taxon>Microbacterium</taxon>
    </lineage>
</organism>
<dbReference type="PANTHER" id="PTHR30146">
    <property type="entry name" value="LACI-RELATED TRANSCRIPTIONAL REPRESSOR"/>
    <property type="match status" value="1"/>
</dbReference>
<keyword evidence="6" id="KW-1185">Reference proteome</keyword>
<dbReference type="SUPFAM" id="SSF53822">
    <property type="entry name" value="Periplasmic binding protein-like I"/>
    <property type="match status" value="1"/>
</dbReference>
<dbReference type="GO" id="GO:0003700">
    <property type="term" value="F:DNA-binding transcription factor activity"/>
    <property type="evidence" value="ECO:0007669"/>
    <property type="project" value="TreeGrafter"/>
</dbReference>
<feature type="domain" description="Transcriptional regulator LacI/GalR-like sensor" evidence="4">
    <location>
        <begin position="3"/>
        <end position="93"/>
    </location>
</feature>
<evidence type="ECO:0000256" key="2">
    <source>
        <dbReference type="ARBA" id="ARBA00023125"/>
    </source>
</evidence>
<name>A0A1R4IAC3_9MICO</name>
<dbReference type="Proteomes" id="UP000196320">
    <property type="component" value="Unassembled WGS sequence"/>
</dbReference>
<evidence type="ECO:0000256" key="1">
    <source>
        <dbReference type="ARBA" id="ARBA00023015"/>
    </source>
</evidence>
<dbReference type="EMBL" id="FUKO01000003">
    <property type="protein sequence ID" value="SJN16777.1"/>
    <property type="molecule type" value="Genomic_DNA"/>
</dbReference>
<dbReference type="PANTHER" id="PTHR30146:SF109">
    <property type="entry name" value="HTH-TYPE TRANSCRIPTIONAL REGULATOR GALS"/>
    <property type="match status" value="1"/>
</dbReference>
<reference evidence="5 6" key="1">
    <citation type="submission" date="2017-02" db="EMBL/GenBank/DDBJ databases">
        <authorList>
            <person name="Peterson S.W."/>
        </authorList>
    </citation>
    <scope>NUCLEOTIDE SEQUENCE [LARGE SCALE GENOMIC DNA]</scope>
    <source>
        <strain evidence="5 6">B Mb 05.01</strain>
    </source>
</reference>
<dbReference type="InterPro" id="IPR028082">
    <property type="entry name" value="Peripla_BP_I"/>
</dbReference>
<dbReference type="Gene3D" id="3.40.50.2300">
    <property type="match status" value="2"/>
</dbReference>
<dbReference type="Pfam" id="PF13377">
    <property type="entry name" value="Peripla_BP_3"/>
    <property type="match status" value="1"/>
</dbReference>
<dbReference type="AlphaFoldDB" id="A0A1R4IAC3"/>
<evidence type="ECO:0000259" key="4">
    <source>
        <dbReference type="Pfam" id="PF13377"/>
    </source>
</evidence>
<evidence type="ECO:0000313" key="5">
    <source>
        <dbReference type="EMBL" id="SJN16777.1"/>
    </source>
</evidence>
<evidence type="ECO:0000256" key="3">
    <source>
        <dbReference type="ARBA" id="ARBA00023163"/>
    </source>
</evidence>
<evidence type="ECO:0000313" key="6">
    <source>
        <dbReference type="Proteomes" id="UP000196320"/>
    </source>
</evidence>
<protein>
    <submittedName>
        <fullName evidence="5">Transcriptional regulator, LacI family</fullName>
    </submittedName>
</protein>
<sequence>MADPPTAMLASDATVALNVLIALRARGLRVPQDISVIAFDDSPWARISDPPLTGITHPIYDVGVATAKAALRLIEGLAAPSQEFDAVLTIRESHGEVRASTG</sequence>
<dbReference type="GO" id="GO:0000976">
    <property type="term" value="F:transcription cis-regulatory region binding"/>
    <property type="evidence" value="ECO:0007669"/>
    <property type="project" value="TreeGrafter"/>
</dbReference>
<keyword evidence="3" id="KW-0804">Transcription</keyword>
<keyword evidence="1" id="KW-0805">Transcription regulation</keyword>
<keyword evidence="2" id="KW-0238">DNA-binding</keyword>
<proteinExistence type="predicted"/>
<dbReference type="InterPro" id="IPR046335">
    <property type="entry name" value="LacI/GalR-like_sensor"/>
</dbReference>
<gene>
    <name evidence="5" type="ORF">FM104_01090</name>
</gene>
<accession>A0A1R4IAC3</accession>